<proteinExistence type="predicted"/>
<keyword evidence="2" id="KW-0812">Transmembrane</keyword>
<organism evidence="3 4">
    <name type="scientific">Hesseltinella vesiculosa</name>
    <dbReference type="NCBI Taxonomy" id="101127"/>
    <lineage>
        <taxon>Eukaryota</taxon>
        <taxon>Fungi</taxon>
        <taxon>Fungi incertae sedis</taxon>
        <taxon>Mucoromycota</taxon>
        <taxon>Mucoromycotina</taxon>
        <taxon>Mucoromycetes</taxon>
        <taxon>Mucorales</taxon>
        <taxon>Cunninghamellaceae</taxon>
        <taxon>Hesseltinella</taxon>
    </lineage>
</organism>
<evidence type="ECO:0000256" key="1">
    <source>
        <dbReference type="SAM" id="MobiDB-lite"/>
    </source>
</evidence>
<keyword evidence="2" id="KW-0472">Membrane</keyword>
<feature type="compositionally biased region" description="Acidic residues" evidence="1">
    <location>
        <begin position="168"/>
        <end position="179"/>
    </location>
</feature>
<dbReference type="OrthoDB" id="432685at2759"/>
<accession>A0A1X2G6R4</accession>
<feature type="transmembrane region" description="Helical" evidence="2">
    <location>
        <begin position="545"/>
        <end position="564"/>
    </location>
</feature>
<evidence type="ECO:0000313" key="3">
    <source>
        <dbReference type="EMBL" id="ORX46489.1"/>
    </source>
</evidence>
<keyword evidence="2" id="KW-1133">Transmembrane helix</keyword>
<reference evidence="3 4" key="1">
    <citation type="submission" date="2016-07" db="EMBL/GenBank/DDBJ databases">
        <title>Pervasive Adenine N6-methylation of Active Genes in Fungi.</title>
        <authorList>
            <consortium name="DOE Joint Genome Institute"/>
            <person name="Mondo S.J."/>
            <person name="Dannebaum R.O."/>
            <person name="Kuo R.C."/>
            <person name="Labutti K."/>
            <person name="Haridas S."/>
            <person name="Kuo A."/>
            <person name="Salamov A."/>
            <person name="Ahrendt S.R."/>
            <person name="Lipzen A."/>
            <person name="Sullivan W."/>
            <person name="Andreopoulos W.B."/>
            <person name="Clum A."/>
            <person name="Lindquist E."/>
            <person name="Daum C."/>
            <person name="Ramamoorthy G.K."/>
            <person name="Gryganskyi A."/>
            <person name="Culley D."/>
            <person name="Magnuson J.K."/>
            <person name="James T.Y."/>
            <person name="O'Malley M.A."/>
            <person name="Stajich J.E."/>
            <person name="Spatafora J.W."/>
            <person name="Visel A."/>
            <person name="Grigoriev I.V."/>
        </authorList>
    </citation>
    <scope>NUCLEOTIDE SEQUENCE [LARGE SCALE GENOMIC DNA]</scope>
    <source>
        <strain evidence="3 4">NRRL 3301</strain>
    </source>
</reference>
<feature type="compositionally biased region" description="Polar residues" evidence="1">
    <location>
        <begin position="154"/>
        <end position="167"/>
    </location>
</feature>
<dbReference type="EMBL" id="MCGT01000037">
    <property type="protein sequence ID" value="ORX46489.1"/>
    <property type="molecule type" value="Genomic_DNA"/>
</dbReference>
<feature type="region of interest" description="Disordered" evidence="1">
    <location>
        <begin position="145"/>
        <end position="179"/>
    </location>
</feature>
<gene>
    <name evidence="3" type="ORF">DM01DRAFT_1339493</name>
</gene>
<protein>
    <submittedName>
        <fullName evidence="3">Uncharacterized protein</fullName>
    </submittedName>
</protein>
<dbReference type="AlphaFoldDB" id="A0A1X2G6R4"/>
<feature type="compositionally biased region" description="Low complexity" evidence="1">
    <location>
        <begin position="470"/>
        <end position="479"/>
    </location>
</feature>
<name>A0A1X2G6R4_9FUNG</name>
<feature type="region of interest" description="Disordered" evidence="1">
    <location>
        <begin position="456"/>
        <end position="500"/>
    </location>
</feature>
<sequence>MNSLQASPVPSAKPIPFAVLKVQLKQLVQQYEERATDLGVITTRDLLPLIEDYEREHQVVLLTDPQKLAIRPYTRTAPDLEMTLDDILDLLKLVCAPSPVASVSAPTSKLYHMPRTSSPLVAHPQPTWKRRLSTTSLHTQVPGPSEAMDLCHKTSASDSVPNALSTTYEEDEGDEDVDQENDEFDQYYRRSLALTQRLKQSEQSLASMTRDNDDRILVLQNRVDEMTELVTKQKRELIEYKGKESNSLEQISMLEQHIANIEQSETDQKQVYLSIKTLFDEKCEETQKLQELLKQKEQDLQHTEVYLCHFRHEFMQLNKERDRLTSLQHDLVTELEASQHTHTELAEQRSENERLQQLIDSLRYDLDAARLEQQQQSPLGLHSTNPLILSLEAELEEQLQKKEDENAKIMVKVKQMEQTEQRLRSAESEKNYYKLQATEAKKDLDRVKDELLHLKRTLDADRQATPSPPASSSSSTASSQPNIWTLSRQRQRKMGQGKRREIMDLHESRSMAHQRSLSGTTPMVNNRLSRRLQTSDKVINSTATFALYTLLVYIFGIVTSTFLIDNGLPSGLEQALVAAASTQGGVKGKLFEMLLYWIEKLLFEGEAVLA</sequence>
<comment type="caution">
    <text evidence="3">The sequence shown here is derived from an EMBL/GenBank/DDBJ whole genome shotgun (WGS) entry which is preliminary data.</text>
</comment>
<evidence type="ECO:0000313" key="4">
    <source>
        <dbReference type="Proteomes" id="UP000242146"/>
    </source>
</evidence>
<dbReference type="Proteomes" id="UP000242146">
    <property type="component" value="Unassembled WGS sequence"/>
</dbReference>
<dbReference type="STRING" id="101127.A0A1X2G6R4"/>
<keyword evidence="4" id="KW-1185">Reference proteome</keyword>
<evidence type="ECO:0000256" key="2">
    <source>
        <dbReference type="SAM" id="Phobius"/>
    </source>
</evidence>